<keyword evidence="3" id="KW-1185">Reference proteome</keyword>
<name>A0A552UAJ8_9SPHN</name>
<dbReference type="InterPro" id="IPR000182">
    <property type="entry name" value="GNAT_dom"/>
</dbReference>
<sequence length="206" mass="23233">MWCRTAAANGRPCKSRRRSPSGRRWRQGSPRRWIRVDPLHVALGDVLVPLAEVHREALRAACAADPEVWDIYPYSMLGDAFDPVFDAMLATPGRLAFAVLDSGAVVGCTSYWPDAARFTVEIGGTFIRPDKRGGGVNAGLKRLMIDHAFAQGFERIEFRIDTRNTRSCRAVEKLGCTREGVLRRNRRTWTGYVRDTAIYSLLPHEW</sequence>
<dbReference type="PANTHER" id="PTHR43610:SF1">
    <property type="entry name" value="N-ACETYLTRANSFERASE DOMAIN-CONTAINING PROTEIN"/>
    <property type="match status" value="1"/>
</dbReference>
<dbReference type="OrthoDB" id="5295305at2"/>
<comment type="caution">
    <text evidence="2">The sequence shown here is derived from an EMBL/GenBank/DDBJ whole genome shotgun (WGS) entry which is preliminary data.</text>
</comment>
<dbReference type="Pfam" id="PF13302">
    <property type="entry name" value="Acetyltransf_3"/>
    <property type="match status" value="1"/>
</dbReference>
<dbReference type="Proteomes" id="UP000317894">
    <property type="component" value="Unassembled WGS sequence"/>
</dbReference>
<accession>A0A552UAJ8</accession>
<dbReference type="InterPro" id="IPR016181">
    <property type="entry name" value="Acyl_CoA_acyltransferase"/>
</dbReference>
<dbReference type="GO" id="GO:0016747">
    <property type="term" value="F:acyltransferase activity, transferring groups other than amino-acyl groups"/>
    <property type="evidence" value="ECO:0007669"/>
    <property type="project" value="InterPro"/>
</dbReference>
<dbReference type="PROSITE" id="PS51186">
    <property type="entry name" value="GNAT"/>
    <property type="match status" value="1"/>
</dbReference>
<dbReference type="EMBL" id="VJWA01000002">
    <property type="protein sequence ID" value="TRW15238.1"/>
    <property type="molecule type" value="Genomic_DNA"/>
</dbReference>
<reference evidence="2 3" key="1">
    <citation type="submission" date="2019-07" db="EMBL/GenBank/DDBJ databases">
        <title>Novel species isolated from glacier.</title>
        <authorList>
            <person name="Liu Q."/>
            <person name="Xin Y.-H."/>
        </authorList>
    </citation>
    <scope>NUCLEOTIDE SEQUENCE [LARGE SCALE GENOMIC DNA]</scope>
    <source>
        <strain evidence="2 3">LB1R16</strain>
    </source>
</reference>
<feature type="domain" description="N-acetyltransferase" evidence="1">
    <location>
        <begin position="48"/>
        <end position="205"/>
    </location>
</feature>
<evidence type="ECO:0000313" key="2">
    <source>
        <dbReference type="EMBL" id="TRW15238.1"/>
    </source>
</evidence>
<keyword evidence="2" id="KW-0808">Transferase</keyword>
<protein>
    <submittedName>
        <fullName evidence="2">GNAT family N-acetyltransferase</fullName>
    </submittedName>
</protein>
<dbReference type="PANTHER" id="PTHR43610">
    <property type="entry name" value="BLL6696 PROTEIN"/>
    <property type="match status" value="1"/>
</dbReference>
<evidence type="ECO:0000259" key="1">
    <source>
        <dbReference type="PROSITE" id="PS51186"/>
    </source>
</evidence>
<evidence type="ECO:0000313" key="3">
    <source>
        <dbReference type="Proteomes" id="UP000317894"/>
    </source>
</evidence>
<dbReference type="Gene3D" id="3.40.630.30">
    <property type="match status" value="1"/>
</dbReference>
<gene>
    <name evidence="2" type="ORF">FMM06_16555</name>
</gene>
<dbReference type="SUPFAM" id="SSF55729">
    <property type="entry name" value="Acyl-CoA N-acyltransferases (Nat)"/>
    <property type="match status" value="1"/>
</dbReference>
<organism evidence="2 3">
    <name type="scientific">Glacieibacterium frigidum</name>
    <dbReference type="NCBI Taxonomy" id="2593303"/>
    <lineage>
        <taxon>Bacteria</taxon>
        <taxon>Pseudomonadati</taxon>
        <taxon>Pseudomonadota</taxon>
        <taxon>Alphaproteobacteria</taxon>
        <taxon>Sphingomonadales</taxon>
        <taxon>Sphingosinicellaceae</taxon>
        <taxon>Glacieibacterium</taxon>
    </lineage>
</organism>
<dbReference type="AlphaFoldDB" id="A0A552UAJ8"/>
<proteinExistence type="predicted"/>